<dbReference type="InterPro" id="IPR021131">
    <property type="entry name" value="Ribosomal_uL15/eL18"/>
</dbReference>
<dbReference type="WBParaSite" id="DME_0000594501-mRNA-1">
    <property type="protein sequence ID" value="DME_0000594501-mRNA-1"/>
    <property type="gene ID" value="DME_0000594501"/>
</dbReference>
<dbReference type="Proteomes" id="UP000038040">
    <property type="component" value="Unplaced"/>
</dbReference>
<feature type="domain" description="Large ribosomal subunit protein uL15/eL18" evidence="6">
    <location>
        <begin position="96"/>
        <end position="175"/>
    </location>
</feature>
<evidence type="ECO:0000313" key="7">
    <source>
        <dbReference type="EMBL" id="VDN50911.1"/>
    </source>
</evidence>
<dbReference type="OrthoDB" id="361383at2759"/>
<keyword evidence="9" id="KW-1185">Reference proteome</keyword>
<dbReference type="PANTHER" id="PTHR12934">
    <property type="entry name" value="50S RIBOSOMAL PROTEIN L15"/>
    <property type="match status" value="1"/>
</dbReference>
<evidence type="ECO:0000256" key="3">
    <source>
        <dbReference type="ARBA" id="ARBA00023274"/>
    </source>
</evidence>
<evidence type="ECO:0000256" key="5">
    <source>
        <dbReference type="ARBA" id="ARBA00035423"/>
    </source>
</evidence>
<evidence type="ECO:0000313" key="8">
    <source>
        <dbReference type="Proteomes" id="UP000038040"/>
    </source>
</evidence>
<gene>
    <name evidence="7" type="ORF">DME_LOCUS884</name>
</gene>
<dbReference type="GO" id="GO:0003735">
    <property type="term" value="F:structural constituent of ribosome"/>
    <property type="evidence" value="ECO:0007669"/>
    <property type="project" value="InterPro"/>
</dbReference>
<reference evidence="10" key="1">
    <citation type="submission" date="2017-02" db="UniProtKB">
        <authorList>
            <consortium name="WormBaseParasite"/>
        </authorList>
    </citation>
    <scope>IDENTIFICATION</scope>
</reference>
<evidence type="ECO:0000313" key="10">
    <source>
        <dbReference type="WBParaSite" id="DME_0000594501-mRNA-1"/>
    </source>
</evidence>
<protein>
    <recommendedName>
        <fullName evidence="4">Large ribosomal subunit protein uL15m</fullName>
    </recommendedName>
    <alternativeName>
        <fullName evidence="5">39S ribosomal protein L15, mitochondrial</fullName>
    </alternativeName>
</protein>
<keyword evidence="2" id="KW-0689">Ribosomal protein</keyword>
<dbReference type="SUPFAM" id="SSF52080">
    <property type="entry name" value="Ribosomal proteins L15p and L18e"/>
    <property type="match status" value="1"/>
</dbReference>
<dbReference type="GO" id="GO:0005762">
    <property type="term" value="C:mitochondrial large ribosomal subunit"/>
    <property type="evidence" value="ECO:0007669"/>
    <property type="project" value="TreeGrafter"/>
</dbReference>
<evidence type="ECO:0000259" key="6">
    <source>
        <dbReference type="Pfam" id="PF00828"/>
    </source>
</evidence>
<evidence type="ECO:0000256" key="2">
    <source>
        <dbReference type="ARBA" id="ARBA00022980"/>
    </source>
</evidence>
<dbReference type="InterPro" id="IPR005749">
    <property type="entry name" value="Ribosomal_uL15_bac-type"/>
</dbReference>
<evidence type="ECO:0000256" key="1">
    <source>
        <dbReference type="ARBA" id="ARBA00007320"/>
    </source>
</evidence>
<dbReference type="PANTHER" id="PTHR12934:SF11">
    <property type="entry name" value="LARGE RIBOSOMAL SUBUNIT PROTEIN UL15M"/>
    <property type="match status" value="1"/>
</dbReference>
<keyword evidence="3" id="KW-0687">Ribonucleoprotein</keyword>
<reference evidence="7 9" key="2">
    <citation type="submission" date="2018-11" db="EMBL/GenBank/DDBJ databases">
        <authorList>
            <consortium name="Pathogen Informatics"/>
        </authorList>
    </citation>
    <scope>NUCLEOTIDE SEQUENCE [LARGE SCALE GENOMIC DNA]</scope>
</reference>
<comment type="similarity">
    <text evidence="1">Belongs to the universal ribosomal protein uL15 family.</text>
</comment>
<dbReference type="STRING" id="318479.A0A0N4UEW6"/>
<dbReference type="Proteomes" id="UP000274756">
    <property type="component" value="Unassembled WGS sequence"/>
</dbReference>
<dbReference type="EMBL" id="UYYG01000009">
    <property type="protein sequence ID" value="VDN50911.1"/>
    <property type="molecule type" value="Genomic_DNA"/>
</dbReference>
<dbReference type="GO" id="GO:0006412">
    <property type="term" value="P:translation"/>
    <property type="evidence" value="ECO:0007669"/>
    <property type="project" value="InterPro"/>
</dbReference>
<dbReference type="AlphaFoldDB" id="A0A0N4UEW6"/>
<name>A0A0N4UEW6_DRAME</name>
<organism evidence="8 10">
    <name type="scientific">Dracunculus medinensis</name>
    <name type="common">Guinea worm</name>
    <dbReference type="NCBI Taxonomy" id="318479"/>
    <lineage>
        <taxon>Eukaryota</taxon>
        <taxon>Metazoa</taxon>
        <taxon>Ecdysozoa</taxon>
        <taxon>Nematoda</taxon>
        <taxon>Chromadorea</taxon>
        <taxon>Rhabditida</taxon>
        <taxon>Spirurina</taxon>
        <taxon>Dracunculoidea</taxon>
        <taxon>Dracunculidae</taxon>
        <taxon>Dracunculus</taxon>
    </lineage>
</organism>
<dbReference type="Pfam" id="PF00828">
    <property type="entry name" value="Ribosomal_L27A"/>
    <property type="match status" value="1"/>
</dbReference>
<proteinExistence type="inferred from homology"/>
<evidence type="ECO:0000313" key="9">
    <source>
        <dbReference type="Proteomes" id="UP000274756"/>
    </source>
</evidence>
<dbReference type="InterPro" id="IPR036227">
    <property type="entry name" value="Ribosomal_uL15/eL18_sf"/>
</dbReference>
<accession>A0A0N4UEW6</accession>
<sequence>MSSRKMVSASERALCYVEKSSRIQLQDLRDNPGARTRSRQLKASMNQAGHTIGQLQHAAKPPIGWIWGDFFKPWYRLFPSEYSFNGDINLRREYPPISLIELQRLIDLGWLDPTRLIDITALCNTQQYHCKPSLRQFGVQLTDEGTDCFATPINLEVQWASEPAIAAIERVGGRIRTAYYDFGSLEAAVDPEKWFLAGRPIPRRKGPPESLLPYYSNARNRGYLAEASDLKQAEEDLSNLMGYERKEVQSEWEEKRPDQLFIGIESGSLISLKDKKVFLPTHRALQNYYGLGENPDDFRSDHSFAFEFK</sequence>
<evidence type="ECO:0000256" key="4">
    <source>
        <dbReference type="ARBA" id="ARBA00035299"/>
    </source>
</evidence>